<reference evidence="2" key="2">
    <citation type="journal article" date="2022" name="Hortic Res">
        <title>The genome of Dioscorea zingiberensis sheds light on the biosynthesis, origin and evolution of the medicinally important diosgenin saponins.</title>
        <authorList>
            <person name="Li Y."/>
            <person name="Tan C."/>
            <person name="Li Z."/>
            <person name="Guo J."/>
            <person name="Li S."/>
            <person name="Chen X."/>
            <person name="Wang C."/>
            <person name="Dai X."/>
            <person name="Yang H."/>
            <person name="Song W."/>
            <person name="Hou L."/>
            <person name="Xu J."/>
            <person name="Tong Z."/>
            <person name="Xu A."/>
            <person name="Yuan X."/>
            <person name="Wang W."/>
            <person name="Yang Q."/>
            <person name="Chen L."/>
            <person name="Sun Z."/>
            <person name="Wang K."/>
            <person name="Pan B."/>
            <person name="Chen J."/>
            <person name="Bao Y."/>
            <person name="Liu F."/>
            <person name="Qi X."/>
            <person name="Gang D.R."/>
            <person name="Wen J."/>
            <person name="Li J."/>
        </authorList>
    </citation>
    <scope>NUCLEOTIDE SEQUENCE</scope>
    <source>
        <strain evidence="2">Dzin_1.0</strain>
    </source>
</reference>
<protein>
    <recommendedName>
        <fullName evidence="1">Protein kinase domain-containing protein</fullName>
    </recommendedName>
</protein>
<dbReference type="GO" id="GO:0005524">
    <property type="term" value="F:ATP binding"/>
    <property type="evidence" value="ECO:0007669"/>
    <property type="project" value="InterPro"/>
</dbReference>
<evidence type="ECO:0000313" key="3">
    <source>
        <dbReference type="Proteomes" id="UP001085076"/>
    </source>
</evidence>
<dbReference type="Gene3D" id="1.10.510.10">
    <property type="entry name" value="Transferase(Phosphotransferase) domain 1"/>
    <property type="match status" value="1"/>
</dbReference>
<keyword evidence="3" id="KW-1185">Reference proteome</keyword>
<name>A0A9D5D836_9LILI</name>
<dbReference type="SMART" id="SM00220">
    <property type="entry name" value="S_TKc"/>
    <property type="match status" value="1"/>
</dbReference>
<dbReference type="PANTHER" id="PTHR46699:SF6">
    <property type="entry name" value="PLASTID-LIPID-ASSOCIATED PROTEIN 14, CHLOROPLASTIC-RELATED"/>
    <property type="match status" value="1"/>
</dbReference>
<organism evidence="2 3">
    <name type="scientific">Dioscorea zingiberensis</name>
    <dbReference type="NCBI Taxonomy" id="325984"/>
    <lineage>
        <taxon>Eukaryota</taxon>
        <taxon>Viridiplantae</taxon>
        <taxon>Streptophyta</taxon>
        <taxon>Embryophyta</taxon>
        <taxon>Tracheophyta</taxon>
        <taxon>Spermatophyta</taxon>
        <taxon>Magnoliopsida</taxon>
        <taxon>Liliopsida</taxon>
        <taxon>Dioscoreales</taxon>
        <taxon>Dioscoreaceae</taxon>
        <taxon>Dioscorea</taxon>
    </lineage>
</organism>
<dbReference type="OrthoDB" id="1881000at2759"/>
<dbReference type="GO" id="GO:0004672">
    <property type="term" value="F:protein kinase activity"/>
    <property type="evidence" value="ECO:0007669"/>
    <property type="project" value="InterPro"/>
</dbReference>
<feature type="domain" description="Protein kinase" evidence="1">
    <location>
        <begin position="79"/>
        <end position="390"/>
    </location>
</feature>
<dbReference type="PANTHER" id="PTHR46699">
    <property type="entry name" value="SERINE/THREONINE-PROTEIN KINASE STN8, CHLOROPLASTIC-RELATED"/>
    <property type="match status" value="1"/>
</dbReference>
<evidence type="ECO:0000259" key="1">
    <source>
        <dbReference type="PROSITE" id="PS50011"/>
    </source>
</evidence>
<dbReference type="InterPro" id="IPR011009">
    <property type="entry name" value="Kinase-like_dom_sf"/>
</dbReference>
<dbReference type="SUPFAM" id="SSF56112">
    <property type="entry name" value="Protein kinase-like (PK-like)"/>
    <property type="match status" value="1"/>
</dbReference>
<comment type="caution">
    <text evidence="2">The sequence shown here is derived from an EMBL/GenBank/DDBJ whole genome shotgun (WGS) entry which is preliminary data.</text>
</comment>
<dbReference type="EMBL" id="JAGGNH010000001">
    <property type="protein sequence ID" value="KAJ0986184.1"/>
    <property type="molecule type" value="Genomic_DNA"/>
</dbReference>
<evidence type="ECO:0000313" key="2">
    <source>
        <dbReference type="EMBL" id="KAJ0986184.1"/>
    </source>
</evidence>
<dbReference type="PROSITE" id="PS50011">
    <property type="entry name" value="PROTEIN_KINASE_DOM"/>
    <property type="match status" value="1"/>
</dbReference>
<dbReference type="InterPro" id="IPR000719">
    <property type="entry name" value="Prot_kinase_dom"/>
</dbReference>
<dbReference type="AlphaFoldDB" id="A0A9D5D836"/>
<reference evidence="2" key="1">
    <citation type="submission" date="2021-03" db="EMBL/GenBank/DDBJ databases">
        <authorList>
            <person name="Li Z."/>
            <person name="Yang C."/>
        </authorList>
    </citation>
    <scope>NUCLEOTIDE SEQUENCE</scope>
    <source>
        <strain evidence="2">Dzin_1.0</strain>
        <tissue evidence="2">Leaf</tissue>
    </source>
</reference>
<sequence length="656" mass="74554">MALCGIGFHPCLDVRDSLWRSGNGVPFVGGVDRMSLLRRRRQWSVRCLLEKVEMGAASRGEDVEVEDLGPVVKFDMEDFAVANYVSIGLHGRADEMIFEATVSNPDNALYNSRVVLRQLISTRAQRRGRRALEVLKKLMRRRLMYHSYSMQIHGFVSPSSGGEDESFTLVHGYHGSYSLQHWLQLTDWLPTLEATLALDEECVRRVGDDKIGGPAVTRQLRLTRILMRDLLIGVNYLHSNGLAHTELRLENVHISPIDRHVKVGILGNAVDFYDDNQNNSVTGGNIDRRQLMIAFDMRCVGFIMAKMILRELMDPSIFMKFKTFLTKGNHPSGLREFLLPILYSDSQSANLGLQILDRNWGAGWNLLSLLLATKPFERISCLDALRHPFLCGPKWRVDSSMDLIRWGLGSTAVRMAEDYIYVQHQRSRISYFIELMELLNPHLRRKDWVNFLPGRWRLLYCTGRHIGLTLRQPSLRVLIGNAYLTFTQAPDSDGSTLLMASDVDFKVMPGQQWPHNKSGDLGNLQVKSSLRLEFGRRLYLREDDIESKNVTSQEFLATKMYGKKWKKGRVKEPPFSLPAAKLIPGDIDVSVILGSPQTNVNEAQRIIQEVRTQIPPEMFDVSKLVCGTYVDSRMMVLRGVNGSALLFTRSPDCKNL</sequence>
<gene>
    <name evidence="2" type="ORF">J5N97_004540</name>
</gene>
<proteinExistence type="predicted"/>
<dbReference type="Proteomes" id="UP001085076">
    <property type="component" value="Miscellaneous, Linkage group lg01"/>
</dbReference>
<accession>A0A9D5D836</accession>